<gene>
    <name evidence="2" type="ORF">DFJ66_7565</name>
</gene>
<dbReference type="EMBL" id="RBXR01000001">
    <property type="protein sequence ID" value="RKT74222.1"/>
    <property type="molecule type" value="Genomic_DNA"/>
</dbReference>
<dbReference type="RefSeq" id="WP_121228574.1">
    <property type="nucleotide sequence ID" value="NZ_JBIUBA010000018.1"/>
</dbReference>
<dbReference type="OrthoDB" id="3357727at2"/>
<sequence>MPGYLALAAATAMYALGIVAQTVAARRTRPGRGFGLLARLAGDRLYLLGFAGQVGGFVLAFFARAELPLYLVQAGSSCAVGVATVFGVLALGWKVRAVEVVVLVVMAVGLVLLAGASAPSRADDIPVESGFLWLGVPLVVTFVVSRRAKAVLPIAVAAGVGYAIVAIASRSLADEPVLSLPYYPLVWLMVAAALVGQACMAAALQRGSATSTVATMDSVTVVLTSVVGIAALGDRIAPGREWWVAAGVALVVAGVLALGYASRPVAVPAQEPAKEPA</sequence>
<dbReference type="PANTHER" id="PTHR40761:SF1">
    <property type="entry name" value="CONSERVED INTEGRAL MEMBRANE ALANINE VALINE AND LEUCINE RICH PROTEIN-RELATED"/>
    <property type="match status" value="1"/>
</dbReference>
<name>A0A495XJT6_9PSEU</name>
<accession>A0A495XJT6</accession>
<feature type="transmembrane region" description="Helical" evidence="1">
    <location>
        <begin position="69"/>
        <end position="93"/>
    </location>
</feature>
<dbReference type="SUPFAM" id="SSF103481">
    <property type="entry name" value="Multidrug resistance efflux transporter EmrE"/>
    <property type="match status" value="1"/>
</dbReference>
<keyword evidence="3" id="KW-1185">Reference proteome</keyword>
<feature type="transmembrane region" description="Helical" evidence="1">
    <location>
        <begin position="216"/>
        <end position="236"/>
    </location>
</feature>
<evidence type="ECO:0000256" key="1">
    <source>
        <dbReference type="SAM" id="Phobius"/>
    </source>
</evidence>
<reference evidence="2 3" key="1">
    <citation type="submission" date="2018-10" db="EMBL/GenBank/DDBJ databases">
        <title>Sequencing the genomes of 1000 actinobacteria strains.</title>
        <authorList>
            <person name="Klenk H.-P."/>
        </authorList>
    </citation>
    <scope>NUCLEOTIDE SEQUENCE [LARGE SCALE GENOMIC DNA]</scope>
    <source>
        <strain evidence="2 3">DSM 43911</strain>
    </source>
</reference>
<feature type="transmembrane region" description="Helical" evidence="1">
    <location>
        <begin position="45"/>
        <end position="63"/>
    </location>
</feature>
<evidence type="ECO:0000313" key="3">
    <source>
        <dbReference type="Proteomes" id="UP000272729"/>
    </source>
</evidence>
<keyword evidence="1" id="KW-1133">Transmembrane helix</keyword>
<protein>
    <recommendedName>
        <fullName evidence="4">Magnesium transporter NIPA</fullName>
    </recommendedName>
</protein>
<evidence type="ECO:0008006" key="4">
    <source>
        <dbReference type="Google" id="ProtNLM"/>
    </source>
</evidence>
<feature type="transmembrane region" description="Helical" evidence="1">
    <location>
        <begin position="6"/>
        <end position="24"/>
    </location>
</feature>
<organism evidence="2 3">
    <name type="scientific">Saccharothrix variisporea</name>
    <dbReference type="NCBI Taxonomy" id="543527"/>
    <lineage>
        <taxon>Bacteria</taxon>
        <taxon>Bacillati</taxon>
        <taxon>Actinomycetota</taxon>
        <taxon>Actinomycetes</taxon>
        <taxon>Pseudonocardiales</taxon>
        <taxon>Pseudonocardiaceae</taxon>
        <taxon>Saccharothrix</taxon>
    </lineage>
</organism>
<dbReference type="AlphaFoldDB" id="A0A495XJT6"/>
<keyword evidence="1" id="KW-0472">Membrane</keyword>
<dbReference type="Proteomes" id="UP000272729">
    <property type="component" value="Unassembled WGS sequence"/>
</dbReference>
<feature type="transmembrane region" description="Helical" evidence="1">
    <location>
        <begin position="185"/>
        <end position="204"/>
    </location>
</feature>
<feature type="transmembrane region" description="Helical" evidence="1">
    <location>
        <begin position="151"/>
        <end position="173"/>
    </location>
</feature>
<comment type="caution">
    <text evidence="2">The sequence shown here is derived from an EMBL/GenBank/DDBJ whole genome shotgun (WGS) entry which is preliminary data.</text>
</comment>
<feature type="transmembrane region" description="Helical" evidence="1">
    <location>
        <begin position="100"/>
        <end position="119"/>
    </location>
</feature>
<keyword evidence="1" id="KW-0812">Transmembrane</keyword>
<dbReference type="PANTHER" id="PTHR40761">
    <property type="entry name" value="CONSERVED INTEGRAL MEMBRANE ALANINE VALINE AND LEUCINE RICH PROTEIN-RELATED"/>
    <property type="match status" value="1"/>
</dbReference>
<evidence type="ECO:0000313" key="2">
    <source>
        <dbReference type="EMBL" id="RKT74222.1"/>
    </source>
</evidence>
<dbReference type="InterPro" id="IPR037185">
    <property type="entry name" value="EmrE-like"/>
</dbReference>
<feature type="transmembrane region" description="Helical" evidence="1">
    <location>
        <begin position="125"/>
        <end position="144"/>
    </location>
</feature>
<feature type="transmembrane region" description="Helical" evidence="1">
    <location>
        <begin position="242"/>
        <end position="261"/>
    </location>
</feature>
<proteinExistence type="predicted"/>